<evidence type="ECO:0000256" key="8">
    <source>
        <dbReference type="ARBA" id="ARBA00023136"/>
    </source>
</evidence>
<proteinExistence type="inferred from homology"/>
<gene>
    <name evidence="11" type="ORF">PVK06_018268</name>
</gene>
<dbReference type="EMBL" id="JARKNE010000005">
    <property type="protein sequence ID" value="KAK5834390.1"/>
    <property type="molecule type" value="Genomic_DNA"/>
</dbReference>
<evidence type="ECO:0000313" key="11">
    <source>
        <dbReference type="EMBL" id="KAK5834390.1"/>
    </source>
</evidence>
<feature type="compositionally biased region" description="Basic and acidic residues" evidence="10">
    <location>
        <begin position="150"/>
        <end position="160"/>
    </location>
</feature>
<evidence type="ECO:0000256" key="7">
    <source>
        <dbReference type="ARBA" id="ARBA00023054"/>
    </source>
</evidence>
<keyword evidence="7" id="KW-0175">Coiled coil</keyword>
<feature type="compositionally biased region" description="Basic residues" evidence="10">
    <location>
        <begin position="104"/>
        <end position="117"/>
    </location>
</feature>
<feature type="compositionally biased region" description="Basic and acidic residues" evidence="10">
    <location>
        <begin position="59"/>
        <end position="103"/>
    </location>
</feature>
<dbReference type="Proteomes" id="UP001358586">
    <property type="component" value="Chromosome 5"/>
</dbReference>
<dbReference type="PANTHER" id="PTHR32219:SF3">
    <property type="entry name" value="CALPONIN-LIKE DOMAIN PROTEIN"/>
    <property type="match status" value="1"/>
</dbReference>
<evidence type="ECO:0000256" key="6">
    <source>
        <dbReference type="ARBA" id="ARBA00022989"/>
    </source>
</evidence>
<evidence type="ECO:0008006" key="13">
    <source>
        <dbReference type="Google" id="ProtNLM"/>
    </source>
</evidence>
<evidence type="ECO:0000256" key="5">
    <source>
        <dbReference type="ARBA" id="ARBA00022824"/>
    </source>
</evidence>
<keyword evidence="4" id="KW-0812">Transmembrane</keyword>
<comment type="caution">
    <text evidence="11">The sequence shown here is derived from an EMBL/GenBank/DDBJ whole genome shotgun (WGS) entry which is preliminary data.</text>
</comment>
<protein>
    <recommendedName>
        <fullName evidence="13">RNase H type-1 domain-containing protein</fullName>
    </recommendedName>
</protein>
<evidence type="ECO:0000256" key="3">
    <source>
        <dbReference type="ARBA" id="ARBA00022475"/>
    </source>
</evidence>
<evidence type="ECO:0000256" key="1">
    <source>
        <dbReference type="ARBA" id="ARBA00004162"/>
    </source>
</evidence>
<keyword evidence="5" id="KW-0256">Endoplasmic reticulum</keyword>
<comment type="subcellular location">
    <subcellularLocation>
        <location evidence="1">Cell membrane</location>
        <topology evidence="1">Single-pass membrane protein</topology>
    </subcellularLocation>
    <subcellularLocation>
        <location evidence="2">Endoplasmic reticulum membrane</location>
        <topology evidence="2">Single-pass membrane protein</topology>
    </subcellularLocation>
</comment>
<name>A0ABR0Q510_GOSAR</name>
<feature type="region of interest" description="Disordered" evidence="10">
    <location>
        <begin position="34"/>
        <end position="166"/>
    </location>
</feature>
<evidence type="ECO:0000256" key="10">
    <source>
        <dbReference type="SAM" id="MobiDB-lite"/>
    </source>
</evidence>
<evidence type="ECO:0000313" key="12">
    <source>
        <dbReference type="Proteomes" id="UP001358586"/>
    </source>
</evidence>
<keyword evidence="8" id="KW-0472">Membrane</keyword>
<evidence type="ECO:0000256" key="4">
    <source>
        <dbReference type="ARBA" id="ARBA00022692"/>
    </source>
</evidence>
<accession>A0ABR0Q510</accession>
<keyword evidence="6" id="KW-1133">Transmembrane helix</keyword>
<evidence type="ECO:0000256" key="9">
    <source>
        <dbReference type="ARBA" id="ARBA00038080"/>
    </source>
</evidence>
<dbReference type="PANTHER" id="PTHR32219">
    <property type="entry name" value="RNA-BINDING PROTEIN YLMH-RELATED"/>
    <property type="match status" value="1"/>
</dbReference>
<evidence type="ECO:0000256" key="2">
    <source>
        <dbReference type="ARBA" id="ARBA00004389"/>
    </source>
</evidence>
<comment type="similarity">
    <text evidence="9">Belongs to the plant Proton pump-interactor protein family.</text>
</comment>
<dbReference type="InterPro" id="IPR055282">
    <property type="entry name" value="PPI1-4"/>
</dbReference>
<sequence length="320" mass="35425">MSGLTLEDRTQELVAVAKAGKVLAEKVVEQKMFMKSAPPESVSTTASNGYKIEEAEEEKPERTKEADESDRKAEELRKEEEAAKLKEQRQLEEIAKAEEAQERKRQKAEKKREKRAKNKENQKAVATAGDTGIEDEAVSACPTSETLAETSKETENKEKPMVATTGTPQKVSKFLKQTKVTSIPPPIRNRGFHQLCHIRFDSKPVTLGWRYPPHGWLKFNVSGMATEEAMGCGGVLRDKEGNVRALFSGPCDAINADSTELGAIITSLRPWSQQTTVDDMERRLACVGEVAFSKADQHGNEMAETLASIGINRKVMFKAS</sequence>
<organism evidence="11 12">
    <name type="scientific">Gossypium arboreum</name>
    <name type="common">Tree cotton</name>
    <name type="synonym">Gossypium nanking</name>
    <dbReference type="NCBI Taxonomy" id="29729"/>
    <lineage>
        <taxon>Eukaryota</taxon>
        <taxon>Viridiplantae</taxon>
        <taxon>Streptophyta</taxon>
        <taxon>Embryophyta</taxon>
        <taxon>Tracheophyta</taxon>
        <taxon>Spermatophyta</taxon>
        <taxon>Magnoliopsida</taxon>
        <taxon>eudicotyledons</taxon>
        <taxon>Gunneridae</taxon>
        <taxon>Pentapetalae</taxon>
        <taxon>rosids</taxon>
        <taxon>malvids</taxon>
        <taxon>Malvales</taxon>
        <taxon>Malvaceae</taxon>
        <taxon>Malvoideae</taxon>
        <taxon>Gossypium</taxon>
    </lineage>
</organism>
<reference evidence="11 12" key="1">
    <citation type="submission" date="2023-03" db="EMBL/GenBank/DDBJ databases">
        <title>WGS of Gossypium arboreum.</title>
        <authorList>
            <person name="Yu D."/>
        </authorList>
    </citation>
    <scope>NUCLEOTIDE SEQUENCE [LARGE SCALE GENOMIC DNA]</scope>
    <source>
        <tissue evidence="11">Leaf</tissue>
    </source>
</reference>
<keyword evidence="3" id="KW-1003">Cell membrane</keyword>
<keyword evidence="12" id="KW-1185">Reference proteome</keyword>